<proteinExistence type="predicted"/>
<evidence type="ECO:0000313" key="2">
    <source>
        <dbReference type="EMBL" id="KAL0199047.1"/>
    </source>
</evidence>
<reference evidence="2 3" key="1">
    <citation type="submission" date="2024-05" db="EMBL/GenBank/DDBJ databases">
        <title>Genome sequencing and assembly of Indian major carp, Cirrhinus mrigala (Hamilton, 1822).</title>
        <authorList>
            <person name="Mohindra V."/>
            <person name="Chowdhury L.M."/>
            <person name="Lal K."/>
            <person name="Jena J.K."/>
        </authorList>
    </citation>
    <scope>NUCLEOTIDE SEQUENCE [LARGE SCALE GENOMIC DNA]</scope>
    <source>
        <strain evidence="2">CM1030</strain>
        <tissue evidence="2">Blood</tissue>
    </source>
</reference>
<feature type="non-terminal residue" evidence="2">
    <location>
        <position position="161"/>
    </location>
</feature>
<dbReference type="AlphaFoldDB" id="A0ABD0RMH7"/>
<sequence>VIPLSAVIPVFGVMIWCVWMAYTILEDPVCHELPPRLMLPPPLLCPPSSSVPLLLHPASPSSSSTLYLYIEVRGSQVSASNLQDPDSPLGHRPIGSNIANSSPSFAVTHQSTVSTGLPRLSGSALVGRRPALDSGLHSSSFVLSLCPSGTVGLLAPSGSTL</sequence>
<comment type="caution">
    <text evidence="2">The sequence shown here is derived from an EMBL/GenBank/DDBJ whole genome shotgun (WGS) entry which is preliminary data.</text>
</comment>
<feature type="non-terminal residue" evidence="2">
    <location>
        <position position="1"/>
    </location>
</feature>
<dbReference type="EMBL" id="JAMKFB020000003">
    <property type="protein sequence ID" value="KAL0199047.1"/>
    <property type="molecule type" value="Genomic_DNA"/>
</dbReference>
<keyword evidence="3" id="KW-1185">Reference proteome</keyword>
<evidence type="ECO:0000313" key="3">
    <source>
        <dbReference type="Proteomes" id="UP001529510"/>
    </source>
</evidence>
<keyword evidence="1" id="KW-0812">Transmembrane</keyword>
<dbReference type="Proteomes" id="UP001529510">
    <property type="component" value="Unassembled WGS sequence"/>
</dbReference>
<evidence type="ECO:0000256" key="1">
    <source>
        <dbReference type="SAM" id="Phobius"/>
    </source>
</evidence>
<protein>
    <submittedName>
        <fullName evidence="2">Uncharacterized protein</fullName>
    </submittedName>
</protein>
<organism evidence="2 3">
    <name type="scientific">Cirrhinus mrigala</name>
    <name type="common">Mrigala</name>
    <dbReference type="NCBI Taxonomy" id="683832"/>
    <lineage>
        <taxon>Eukaryota</taxon>
        <taxon>Metazoa</taxon>
        <taxon>Chordata</taxon>
        <taxon>Craniata</taxon>
        <taxon>Vertebrata</taxon>
        <taxon>Euteleostomi</taxon>
        <taxon>Actinopterygii</taxon>
        <taxon>Neopterygii</taxon>
        <taxon>Teleostei</taxon>
        <taxon>Ostariophysi</taxon>
        <taxon>Cypriniformes</taxon>
        <taxon>Cyprinidae</taxon>
        <taxon>Labeoninae</taxon>
        <taxon>Labeonini</taxon>
        <taxon>Cirrhinus</taxon>
    </lineage>
</organism>
<keyword evidence="1" id="KW-0472">Membrane</keyword>
<gene>
    <name evidence="2" type="ORF">M9458_007587</name>
</gene>
<accession>A0ABD0RMH7</accession>
<name>A0ABD0RMH7_CIRMR</name>
<keyword evidence="1" id="KW-1133">Transmembrane helix</keyword>
<feature type="transmembrane region" description="Helical" evidence="1">
    <location>
        <begin position="6"/>
        <end position="25"/>
    </location>
</feature>